<keyword evidence="7" id="KW-0032">Aminotransferase</keyword>
<comment type="cofactor">
    <cofactor evidence="1 6">
        <name>pyridoxal 5'-phosphate</name>
        <dbReference type="ChEBI" id="CHEBI:597326"/>
    </cofactor>
</comment>
<gene>
    <name evidence="7" type="ORF">H0484_11180</name>
</gene>
<keyword evidence="4" id="KW-0456">Lyase</keyword>
<evidence type="ECO:0000256" key="3">
    <source>
        <dbReference type="ARBA" id="ARBA00022898"/>
    </source>
</evidence>
<dbReference type="Proteomes" id="UP000776983">
    <property type="component" value="Unassembled WGS sequence"/>
</dbReference>
<evidence type="ECO:0000256" key="4">
    <source>
        <dbReference type="ARBA" id="ARBA00023239"/>
    </source>
</evidence>
<dbReference type="InterPro" id="IPR015422">
    <property type="entry name" value="PyrdxlP-dep_Trfase_small"/>
</dbReference>
<evidence type="ECO:0000256" key="2">
    <source>
        <dbReference type="ARBA" id="ARBA00009077"/>
    </source>
</evidence>
<evidence type="ECO:0000313" key="8">
    <source>
        <dbReference type="Proteomes" id="UP000776983"/>
    </source>
</evidence>
<proteinExistence type="inferred from homology"/>
<keyword evidence="3 6" id="KW-0663">Pyridoxal phosphate</keyword>
<dbReference type="PANTHER" id="PTHR43500">
    <property type="entry name" value="CYSTATHIONINE BETA-LYASE-RELATED"/>
    <property type="match status" value="1"/>
</dbReference>
<dbReference type="EMBL" id="JACDXW010000005">
    <property type="protein sequence ID" value="MCB5364309.1"/>
    <property type="molecule type" value="Genomic_DNA"/>
</dbReference>
<keyword evidence="8" id="KW-1185">Reference proteome</keyword>
<dbReference type="CDD" id="cd00614">
    <property type="entry name" value="CGS_like"/>
    <property type="match status" value="1"/>
</dbReference>
<dbReference type="InterPro" id="IPR000277">
    <property type="entry name" value="Cys/Met-Metab_PyrdxlP-dep_enz"/>
</dbReference>
<dbReference type="InterPro" id="IPR015421">
    <property type="entry name" value="PyrdxlP-dep_Trfase_major"/>
</dbReference>
<dbReference type="GO" id="GO:0008483">
    <property type="term" value="F:transaminase activity"/>
    <property type="evidence" value="ECO:0007669"/>
    <property type="project" value="UniProtKB-KW"/>
</dbReference>
<dbReference type="InterPro" id="IPR015424">
    <property type="entry name" value="PyrdxlP-dep_Trfase"/>
</dbReference>
<accession>A0ABS8CES6</accession>
<comment type="catalytic activity">
    <reaction evidence="5">
        <text>L,L-cystathionine + H2O = L-homocysteine + pyruvate + NH4(+)</text>
        <dbReference type="Rhea" id="RHEA:13965"/>
        <dbReference type="ChEBI" id="CHEBI:15361"/>
        <dbReference type="ChEBI" id="CHEBI:15377"/>
        <dbReference type="ChEBI" id="CHEBI:28938"/>
        <dbReference type="ChEBI" id="CHEBI:58161"/>
        <dbReference type="ChEBI" id="CHEBI:58199"/>
    </reaction>
</comment>
<dbReference type="PIRSF" id="PIRSF001434">
    <property type="entry name" value="CGS"/>
    <property type="match status" value="1"/>
</dbReference>
<dbReference type="Gene3D" id="3.90.1150.10">
    <property type="entry name" value="Aspartate Aminotransferase, domain 1"/>
    <property type="match status" value="1"/>
</dbReference>
<evidence type="ECO:0000256" key="6">
    <source>
        <dbReference type="RuleBase" id="RU362118"/>
    </source>
</evidence>
<sequence length="398" mass="43634">MTHRDTKLETRLLHTGIAEFNPKTGLAPVTLPAVRTSTVRFQNLQALDNVVAQREAGARPSTYGRPGLETHVALEEVFCELEGAKRSFLAPSGLSAISLVFLALLSKGDHVLVADCVYGPVRYLDKTVLRRMGIEVSYCRGTPEDMQAQLRPETRMVYVESPGSLLLEMLDLPALAAFARDKGLTLVTDNTWGAGYAYRPLALGAHVSVVAGTKYVGGHADLMLGAVAVADEALVQQITDTHYALGYTISAEDAWLALRGVRTLPLRMRHHAHSALEICRFLAAKPEVARIYHPAWQEDPGHALWQRDCLGSNGLMSVELKLNYEQGRRFVDALRLFSIGFSWGGFESLVQWVEPPTLKPHSYWQGKGDTTVVRLHVGLEAVEDLCADLEQALAAALA</sequence>
<name>A0ABS8CES6_9BURK</name>
<keyword evidence="7" id="KW-0808">Transferase</keyword>
<dbReference type="PANTHER" id="PTHR43500:SF1">
    <property type="entry name" value="CYSTATHIONINE BETA-LYASE-RELATED"/>
    <property type="match status" value="1"/>
</dbReference>
<reference evidence="7 8" key="1">
    <citation type="submission" date="2020-07" db="EMBL/GenBank/DDBJ databases">
        <title>Pusillimonas sp. nov., isolated from poultry manure in Taiwan.</title>
        <authorList>
            <person name="Lin S.-Y."/>
            <person name="Tang Y.-S."/>
            <person name="Young C.-C."/>
        </authorList>
    </citation>
    <scope>NUCLEOTIDE SEQUENCE [LARGE SCALE GENOMIC DNA]</scope>
    <source>
        <strain evidence="7 8">CC-YST705</strain>
    </source>
</reference>
<protein>
    <submittedName>
        <fullName evidence="7">Aminotransferase class I/II-fold pyridoxal phosphate-dependent enzyme</fullName>
    </submittedName>
</protein>
<evidence type="ECO:0000256" key="5">
    <source>
        <dbReference type="ARBA" id="ARBA00047517"/>
    </source>
</evidence>
<dbReference type="SUPFAM" id="SSF53383">
    <property type="entry name" value="PLP-dependent transferases"/>
    <property type="match status" value="1"/>
</dbReference>
<dbReference type="Pfam" id="PF01053">
    <property type="entry name" value="Cys_Met_Meta_PP"/>
    <property type="match status" value="1"/>
</dbReference>
<organism evidence="7 8">
    <name type="scientific">Mesopusillimonas faecipullorum</name>
    <dbReference type="NCBI Taxonomy" id="2755040"/>
    <lineage>
        <taxon>Bacteria</taxon>
        <taxon>Pseudomonadati</taxon>
        <taxon>Pseudomonadota</taxon>
        <taxon>Betaproteobacteria</taxon>
        <taxon>Burkholderiales</taxon>
        <taxon>Alcaligenaceae</taxon>
        <taxon>Mesopusillimonas</taxon>
    </lineage>
</organism>
<comment type="caution">
    <text evidence="7">The sequence shown here is derived from an EMBL/GenBank/DDBJ whole genome shotgun (WGS) entry which is preliminary data.</text>
</comment>
<comment type="similarity">
    <text evidence="2 6">Belongs to the trans-sulfuration enzymes family.</text>
</comment>
<evidence type="ECO:0000313" key="7">
    <source>
        <dbReference type="EMBL" id="MCB5364309.1"/>
    </source>
</evidence>
<dbReference type="Gene3D" id="3.40.640.10">
    <property type="entry name" value="Type I PLP-dependent aspartate aminotransferase-like (Major domain)"/>
    <property type="match status" value="1"/>
</dbReference>
<dbReference type="RefSeq" id="WP_226954725.1">
    <property type="nucleotide sequence ID" value="NZ_JACDXW010000005.1"/>
</dbReference>
<dbReference type="InterPro" id="IPR006233">
    <property type="entry name" value="Cys_b_lyase_bac"/>
</dbReference>
<evidence type="ECO:0000256" key="1">
    <source>
        <dbReference type="ARBA" id="ARBA00001933"/>
    </source>
</evidence>